<dbReference type="OrthoDB" id="3053346at2759"/>
<dbReference type="Proteomes" id="UP000320762">
    <property type="component" value="Unassembled WGS sequence"/>
</dbReference>
<evidence type="ECO:0000313" key="3">
    <source>
        <dbReference type="Proteomes" id="UP000320762"/>
    </source>
</evidence>
<comment type="caution">
    <text evidence="2">The sequence shown here is derived from an EMBL/GenBank/DDBJ whole genome shotgun (WGS) entry which is preliminary data.</text>
</comment>
<evidence type="ECO:0000313" key="2">
    <source>
        <dbReference type="EMBL" id="TRM67740.1"/>
    </source>
</evidence>
<protein>
    <submittedName>
        <fullName evidence="2">Uncharacterized protein</fullName>
    </submittedName>
</protein>
<keyword evidence="3" id="KW-1185">Reference proteome</keyword>
<gene>
    <name evidence="2" type="ORF">BD626DRAFT_564651</name>
</gene>
<organism evidence="2 3">
    <name type="scientific">Schizophyllum amplum</name>
    <dbReference type="NCBI Taxonomy" id="97359"/>
    <lineage>
        <taxon>Eukaryota</taxon>
        <taxon>Fungi</taxon>
        <taxon>Dikarya</taxon>
        <taxon>Basidiomycota</taxon>
        <taxon>Agaricomycotina</taxon>
        <taxon>Agaricomycetes</taxon>
        <taxon>Agaricomycetidae</taxon>
        <taxon>Agaricales</taxon>
        <taxon>Schizophyllaceae</taxon>
        <taxon>Schizophyllum</taxon>
    </lineage>
</organism>
<dbReference type="STRING" id="97359.A0A550CSH2"/>
<feature type="region of interest" description="Disordered" evidence="1">
    <location>
        <begin position="207"/>
        <end position="233"/>
    </location>
</feature>
<sequence>MSFPSGGSYFTFRLDPIASLEDIDDEQVAAAARRLLSREYVACVTNTIGVPHMPPALNVAVIDLVQRGMPTNAPDNHFEARMCVPIRPNTQHPEGRRVVHCCHPLPWNDCYHNALHRTRVRIRSDIRDLDPPHSLSPNERVALRQVLNDDVQRRELLRACTEAGIEAPPARPSKNTIAAIELADEELTDVPYWERRAAEQARLLAGPADEDFDSESGSSDQSETSEETVSEVSAATRADALGPAVADSEGVVAQQQTAPGEQADNIVDLENLILSALTHRADLDEFSPVIEPLSYDISVFHSPPSPSGFMEEIGMIKGIRRDYERRIHRLKKEVQRRDEEYISSVQGRQNDAIGSTEEPQGLIAGGRLPIGDIFPGDVPSPESGSRPASHKCKGKLSARFKPLVKTLKTRLLHLRRRLMSPLSSPVSKATPRKLRVLKASSAWRRWKS</sequence>
<dbReference type="AlphaFoldDB" id="A0A550CSH2"/>
<accession>A0A550CSH2</accession>
<dbReference type="EMBL" id="VDMD01000002">
    <property type="protein sequence ID" value="TRM67740.1"/>
    <property type="molecule type" value="Genomic_DNA"/>
</dbReference>
<evidence type="ECO:0000256" key="1">
    <source>
        <dbReference type="SAM" id="MobiDB-lite"/>
    </source>
</evidence>
<reference evidence="2 3" key="1">
    <citation type="journal article" date="2019" name="New Phytol.">
        <title>Comparative genomics reveals unique wood-decay strategies and fruiting body development in the Schizophyllaceae.</title>
        <authorList>
            <person name="Almasi E."/>
            <person name="Sahu N."/>
            <person name="Krizsan K."/>
            <person name="Balint B."/>
            <person name="Kovacs G.M."/>
            <person name="Kiss B."/>
            <person name="Cseklye J."/>
            <person name="Drula E."/>
            <person name="Henrissat B."/>
            <person name="Nagy I."/>
            <person name="Chovatia M."/>
            <person name="Adam C."/>
            <person name="LaButti K."/>
            <person name="Lipzen A."/>
            <person name="Riley R."/>
            <person name="Grigoriev I.V."/>
            <person name="Nagy L.G."/>
        </authorList>
    </citation>
    <scope>NUCLEOTIDE SEQUENCE [LARGE SCALE GENOMIC DNA]</scope>
    <source>
        <strain evidence="2 3">NL-1724</strain>
    </source>
</reference>
<proteinExistence type="predicted"/>
<name>A0A550CSH2_9AGAR</name>